<dbReference type="Proteomes" id="UP000051887">
    <property type="component" value="Unassembled WGS sequence"/>
</dbReference>
<dbReference type="EMBL" id="CYSC01000041">
    <property type="protein sequence ID" value="CUH73513.1"/>
    <property type="molecule type" value="Genomic_DNA"/>
</dbReference>
<dbReference type="Proteomes" id="UP000051086">
    <property type="component" value="Unassembled WGS sequence"/>
</dbReference>
<dbReference type="AlphaFoldDB" id="A0A0P1FXE8"/>
<keyword evidence="3" id="KW-1185">Reference proteome</keyword>
<organism evidence="2 4">
    <name type="scientific">Thalassovita autumnalis</name>
    <dbReference type="NCBI Taxonomy" id="2072972"/>
    <lineage>
        <taxon>Bacteria</taxon>
        <taxon>Pseudomonadati</taxon>
        <taxon>Pseudomonadota</taxon>
        <taxon>Alphaproteobacteria</taxon>
        <taxon>Rhodobacterales</taxon>
        <taxon>Roseobacteraceae</taxon>
        <taxon>Thalassovita</taxon>
    </lineage>
</organism>
<evidence type="ECO:0000313" key="1">
    <source>
        <dbReference type="EMBL" id="CUH62744.1"/>
    </source>
</evidence>
<dbReference type="RefSeq" id="WP_058244668.1">
    <property type="nucleotide sequence ID" value="NZ_CYSB01000004.1"/>
</dbReference>
<reference evidence="1 3" key="2">
    <citation type="submission" date="2015-09" db="EMBL/GenBank/DDBJ databases">
        <authorList>
            <person name="Rodrigo-Torres L."/>
            <person name="Arahal D.R."/>
        </authorList>
    </citation>
    <scope>NUCLEOTIDE SEQUENCE [LARGE SCALE GENOMIC DNA]</scope>
    <source>
        <strain evidence="1 3">CECT 5118</strain>
    </source>
</reference>
<dbReference type="InterPro" id="IPR009702">
    <property type="entry name" value="DUF1284"/>
</dbReference>
<evidence type="ECO:0000313" key="3">
    <source>
        <dbReference type="Proteomes" id="UP000051086"/>
    </source>
</evidence>
<evidence type="ECO:0000313" key="4">
    <source>
        <dbReference type="Proteomes" id="UP000051887"/>
    </source>
</evidence>
<name>A0A0P1FXE8_9RHOB</name>
<evidence type="ECO:0000313" key="2">
    <source>
        <dbReference type="EMBL" id="CUH73513.1"/>
    </source>
</evidence>
<accession>A0A0P1FXE8</accession>
<dbReference type="Pfam" id="PF06935">
    <property type="entry name" value="DUF1284"/>
    <property type="match status" value="1"/>
</dbReference>
<dbReference type="EMBL" id="CYSB01000004">
    <property type="protein sequence ID" value="CUH62744.1"/>
    <property type="molecule type" value="Genomic_DNA"/>
</dbReference>
<dbReference type="OrthoDB" id="6195504at2"/>
<gene>
    <name evidence="1" type="ORF">TL5118_00161</name>
    <name evidence="2" type="ORF">TL5120_03323</name>
</gene>
<sequence>MSQPVRFRPHHFLCAIGYEGKGYSGEFTDNMTAIVLDRLRAPGGEATPMKVVGYADDICGPCPKRRGRACVNQQGISRLDRAHAMALKFDPHEELTWGEALERIRQNVMPGDLSKLCEGCQWLELGLCEDALSRLHEG</sequence>
<proteinExistence type="predicted"/>
<evidence type="ECO:0008006" key="5">
    <source>
        <dbReference type="Google" id="ProtNLM"/>
    </source>
</evidence>
<reference evidence="2 4" key="1">
    <citation type="submission" date="2015-09" db="EMBL/GenBank/DDBJ databases">
        <authorList>
            <consortium name="Swine Surveillance"/>
        </authorList>
    </citation>
    <scope>NUCLEOTIDE SEQUENCE [LARGE SCALE GENOMIC DNA]</scope>
    <source>
        <strain evidence="2 4">5120</strain>
    </source>
</reference>
<protein>
    <recommendedName>
        <fullName evidence="5">DUF1284 domain-containing protein</fullName>
    </recommendedName>
</protein>